<dbReference type="Proteomes" id="UP000254051">
    <property type="component" value="Unassembled WGS sequence"/>
</dbReference>
<dbReference type="OrthoDB" id="9783105at2"/>
<comment type="similarity">
    <text evidence="1">Belongs to the Gfo/Idh/MocA family.</text>
</comment>
<accession>A0A316AKJ4</accession>
<dbReference type="AlphaFoldDB" id="A0A316AKJ4"/>
<evidence type="ECO:0000259" key="3">
    <source>
        <dbReference type="Pfam" id="PF01408"/>
    </source>
</evidence>
<reference evidence="6" key="1">
    <citation type="submission" date="2017-07" db="EMBL/GenBank/DDBJ databases">
        <authorList>
            <person name="Varghese N."/>
            <person name="Submissions S."/>
        </authorList>
    </citation>
    <scope>NUCLEOTIDE SEQUENCE [LARGE SCALE GENOMIC DNA]</scope>
    <source>
        <strain evidence="6">NLAE-zl-C134</strain>
    </source>
</reference>
<feature type="domain" description="GFO/IDH/MocA-like oxidoreductase" evidence="4">
    <location>
        <begin position="132"/>
        <end position="247"/>
    </location>
</feature>
<dbReference type="PANTHER" id="PTHR22604:SF105">
    <property type="entry name" value="TRANS-1,2-DIHYDROBENZENE-1,2-DIOL DEHYDROGENASE"/>
    <property type="match status" value="1"/>
</dbReference>
<feature type="domain" description="Gfo/Idh/MocA-like oxidoreductase N-terminal" evidence="3">
    <location>
        <begin position="5"/>
        <end position="122"/>
    </location>
</feature>
<dbReference type="Pfam" id="PF01408">
    <property type="entry name" value="GFO_IDH_MocA"/>
    <property type="match status" value="1"/>
</dbReference>
<dbReference type="GO" id="GO:0016491">
    <property type="term" value="F:oxidoreductase activity"/>
    <property type="evidence" value="ECO:0007669"/>
    <property type="project" value="UniProtKB-KW"/>
</dbReference>
<gene>
    <name evidence="5" type="ORF">SAMN05216529_104257</name>
</gene>
<dbReference type="InterPro" id="IPR000683">
    <property type="entry name" value="Gfo/Idh/MocA-like_OxRdtase_N"/>
</dbReference>
<dbReference type="InterPro" id="IPR036291">
    <property type="entry name" value="NAD(P)-bd_dom_sf"/>
</dbReference>
<dbReference type="Gene3D" id="3.30.360.10">
    <property type="entry name" value="Dihydrodipicolinate Reductase, domain 2"/>
    <property type="match status" value="1"/>
</dbReference>
<proteinExistence type="inferred from homology"/>
<dbReference type="Pfam" id="PF22725">
    <property type="entry name" value="GFO_IDH_MocA_C3"/>
    <property type="match status" value="1"/>
</dbReference>
<dbReference type="EMBL" id="UHJJ01000004">
    <property type="protein sequence ID" value="SUQ13945.1"/>
    <property type="molecule type" value="Genomic_DNA"/>
</dbReference>
<evidence type="ECO:0000259" key="4">
    <source>
        <dbReference type="Pfam" id="PF22725"/>
    </source>
</evidence>
<dbReference type="InterPro" id="IPR055170">
    <property type="entry name" value="GFO_IDH_MocA-like_dom"/>
</dbReference>
<evidence type="ECO:0000313" key="6">
    <source>
        <dbReference type="Proteomes" id="UP000254051"/>
    </source>
</evidence>
<name>A0A316AKJ4_9FIRM</name>
<sequence length="334" mass="37579">MELVKWAIVGTGFIANEFAKGMQEVDDAVLTAVVSRSVAGGRAFAEKYGCDKTYTDFQEMLEQEDITVVYIAVPNDIHYSYIMSALDRGIPVLSEKPMVDNQFQLDAVLKKAEEKHVFLMEGMWTRCFPAVMEARSWVEKGRIGKPLSVHAAFNIKPDIEDWQPWKGGIQHAAGALRDVGIYSLAMAYMVFPEGPSNAYSTMKSNGEVDESFHMLLEYEDGKAAFVGGAFNQVSTPEVEIVGENGRIIIGPEFWHPTTAMIIMNDGTKVEYMETYPASGFQFEIRAVQECIRKGETQCPHFTWEETRKIAELIEKTRKGWGIFYKADMEGEKQS</sequence>
<dbReference type="Gene3D" id="3.40.50.720">
    <property type="entry name" value="NAD(P)-binding Rossmann-like Domain"/>
    <property type="match status" value="1"/>
</dbReference>
<evidence type="ECO:0000256" key="1">
    <source>
        <dbReference type="ARBA" id="ARBA00010928"/>
    </source>
</evidence>
<dbReference type="SUPFAM" id="SSF51735">
    <property type="entry name" value="NAD(P)-binding Rossmann-fold domains"/>
    <property type="match status" value="1"/>
</dbReference>
<dbReference type="RefSeq" id="WP_109710340.1">
    <property type="nucleotide sequence ID" value="NZ_QGDS01000004.1"/>
</dbReference>
<dbReference type="PANTHER" id="PTHR22604">
    <property type="entry name" value="OXIDOREDUCTASES"/>
    <property type="match status" value="1"/>
</dbReference>
<dbReference type="SUPFAM" id="SSF55347">
    <property type="entry name" value="Glyceraldehyde-3-phosphate dehydrogenase-like, C-terminal domain"/>
    <property type="match status" value="1"/>
</dbReference>
<organism evidence="5 6">
    <name type="scientific">Faecalicatena contorta</name>
    <dbReference type="NCBI Taxonomy" id="39482"/>
    <lineage>
        <taxon>Bacteria</taxon>
        <taxon>Bacillati</taxon>
        <taxon>Bacillota</taxon>
        <taxon>Clostridia</taxon>
        <taxon>Lachnospirales</taxon>
        <taxon>Lachnospiraceae</taxon>
        <taxon>Faecalicatena</taxon>
    </lineage>
</organism>
<keyword evidence="2" id="KW-0560">Oxidoreductase</keyword>
<dbReference type="GO" id="GO:0000166">
    <property type="term" value="F:nucleotide binding"/>
    <property type="evidence" value="ECO:0007669"/>
    <property type="project" value="InterPro"/>
</dbReference>
<evidence type="ECO:0000313" key="5">
    <source>
        <dbReference type="EMBL" id="SUQ13945.1"/>
    </source>
</evidence>
<protein>
    <submittedName>
        <fullName evidence="5">Dihydrodiol dehydrogenase / D-xylose 1-dehydrogenase (NADP)</fullName>
    </submittedName>
</protein>
<keyword evidence="6" id="KW-1185">Reference proteome</keyword>
<evidence type="ECO:0000256" key="2">
    <source>
        <dbReference type="ARBA" id="ARBA00023002"/>
    </source>
</evidence>
<dbReference type="InterPro" id="IPR050984">
    <property type="entry name" value="Gfo/Idh/MocA_domain"/>
</dbReference>